<dbReference type="Proteomes" id="UP000306635">
    <property type="component" value="Unassembled WGS sequence"/>
</dbReference>
<gene>
    <name evidence="2" type="ORF">FAS41_18690</name>
</gene>
<dbReference type="InterPro" id="IPR036291">
    <property type="entry name" value="NAD(P)-bd_dom_sf"/>
</dbReference>
<dbReference type="OrthoDB" id="9785812at2"/>
<accession>A0A5R9QYP4</accession>
<dbReference type="Pfam" id="PF08240">
    <property type="entry name" value="ADH_N"/>
    <property type="match status" value="1"/>
</dbReference>
<dbReference type="EMBL" id="SWDV01000024">
    <property type="protein sequence ID" value="TLX74507.1"/>
    <property type="molecule type" value="Genomic_DNA"/>
</dbReference>
<dbReference type="Gene3D" id="3.40.50.720">
    <property type="entry name" value="NAD(P)-binding Rossmann-like Domain"/>
    <property type="match status" value="1"/>
</dbReference>
<evidence type="ECO:0000259" key="1">
    <source>
        <dbReference type="SMART" id="SM00829"/>
    </source>
</evidence>
<dbReference type="PANTHER" id="PTHR43482">
    <property type="entry name" value="PROTEIN AST1-RELATED"/>
    <property type="match status" value="1"/>
</dbReference>
<keyword evidence="3" id="KW-1185">Reference proteome</keyword>
<dbReference type="InterPro" id="IPR052585">
    <property type="entry name" value="Lipid_raft_assoc_Zn_ADH"/>
</dbReference>
<dbReference type="Gene3D" id="3.90.180.10">
    <property type="entry name" value="Medium-chain alcohol dehydrogenases, catalytic domain"/>
    <property type="match status" value="1"/>
</dbReference>
<dbReference type="CDD" id="cd08271">
    <property type="entry name" value="MDR5"/>
    <property type="match status" value="1"/>
</dbReference>
<dbReference type="AlphaFoldDB" id="A0A5R9QYP4"/>
<dbReference type="SUPFAM" id="SSF51735">
    <property type="entry name" value="NAD(P)-binding Rossmann-fold domains"/>
    <property type="match status" value="1"/>
</dbReference>
<organism evidence="2 3">
    <name type="scientific">Pseudomonas nicosulfuronedens</name>
    <dbReference type="NCBI Taxonomy" id="2571105"/>
    <lineage>
        <taxon>Bacteria</taxon>
        <taxon>Pseudomonadati</taxon>
        <taxon>Pseudomonadota</taxon>
        <taxon>Gammaproteobacteria</taxon>
        <taxon>Pseudomonadales</taxon>
        <taxon>Pseudomonadaceae</taxon>
        <taxon>Pseudomonas</taxon>
    </lineage>
</organism>
<sequence>MSAPDPIRANDYAAWTWTPGAGIDGLSLTRLPLPTPGPDEVLVANTAIALNPVDWKMIDWGRDDWQPGQVPGVDGVGIVIAVGSDANLRIGTRVAYHQSLTRGGSFAHYTLLRTRAVYPVPDSLDDATAASLPCPGLTAWQALIKLPACNNRDVLVTGAGGAVGYLLAQLALQRGLRVWVTASKKHREHLLQLGVAGVFDYRDGQWAPQLLEALGPRRLHGIFDTVSGNHATGLAPLLGYNGHLVCIQDRQENAPLPAFSTAISLHEVALNSIHAHGETLDWQELHDGAEHLMHGVADGQLQAPAKQFFDFAELPQALRRLKSGEGSGKWISRLPAPAVIA</sequence>
<dbReference type="SUPFAM" id="SSF50129">
    <property type="entry name" value="GroES-like"/>
    <property type="match status" value="1"/>
</dbReference>
<dbReference type="SMART" id="SM00829">
    <property type="entry name" value="PKS_ER"/>
    <property type="match status" value="1"/>
</dbReference>
<comment type="caution">
    <text evidence="2">The sequence shown here is derived from an EMBL/GenBank/DDBJ whole genome shotgun (WGS) entry which is preliminary data.</text>
</comment>
<dbReference type="InterPro" id="IPR013154">
    <property type="entry name" value="ADH-like_N"/>
</dbReference>
<name>A0A5R9QYP4_9PSED</name>
<protein>
    <submittedName>
        <fullName evidence="2">Alcohol dehydrogenase</fullName>
    </submittedName>
</protein>
<dbReference type="PANTHER" id="PTHR43482:SF1">
    <property type="entry name" value="PROTEIN AST1-RELATED"/>
    <property type="match status" value="1"/>
</dbReference>
<feature type="domain" description="Enoyl reductase (ER)" evidence="1">
    <location>
        <begin position="21"/>
        <end position="332"/>
    </location>
</feature>
<evidence type="ECO:0000313" key="2">
    <source>
        <dbReference type="EMBL" id="TLX74507.1"/>
    </source>
</evidence>
<dbReference type="InterPro" id="IPR020843">
    <property type="entry name" value="ER"/>
</dbReference>
<dbReference type="Pfam" id="PF13602">
    <property type="entry name" value="ADH_zinc_N_2"/>
    <property type="match status" value="1"/>
</dbReference>
<dbReference type="GO" id="GO:0016491">
    <property type="term" value="F:oxidoreductase activity"/>
    <property type="evidence" value="ECO:0007669"/>
    <property type="project" value="InterPro"/>
</dbReference>
<proteinExistence type="predicted"/>
<dbReference type="RefSeq" id="WP_138524865.1">
    <property type="nucleotide sequence ID" value="NZ_JAOCBK010000013.1"/>
</dbReference>
<dbReference type="InterPro" id="IPR011032">
    <property type="entry name" value="GroES-like_sf"/>
</dbReference>
<reference evidence="2 3" key="1">
    <citation type="submission" date="2019-04" db="EMBL/GenBank/DDBJ databases">
        <authorList>
            <person name="Li M."/>
        </authorList>
    </citation>
    <scope>NUCLEOTIDE SEQUENCE [LARGE SCALE GENOMIC DNA]</scope>
    <source>
        <strain evidence="2 3">LAM1902</strain>
    </source>
</reference>
<evidence type="ECO:0000313" key="3">
    <source>
        <dbReference type="Proteomes" id="UP000306635"/>
    </source>
</evidence>